<dbReference type="GO" id="GO:0097527">
    <property type="term" value="P:necroptotic signaling pathway"/>
    <property type="evidence" value="ECO:0007669"/>
    <property type="project" value="TreeGrafter"/>
</dbReference>
<keyword evidence="1" id="KW-0547">Nucleotide-binding</keyword>
<dbReference type="KEGG" id="aplc:110977511"/>
<evidence type="ECO:0000256" key="1">
    <source>
        <dbReference type="ARBA" id="ARBA00022741"/>
    </source>
</evidence>
<dbReference type="Pfam" id="PF07714">
    <property type="entry name" value="PK_Tyr_Ser-Thr"/>
    <property type="match status" value="1"/>
</dbReference>
<evidence type="ECO:0000256" key="2">
    <source>
        <dbReference type="ARBA" id="ARBA00022840"/>
    </source>
</evidence>
<dbReference type="InterPro" id="IPR054000">
    <property type="entry name" value="MLKL_N"/>
</dbReference>
<gene>
    <name evidence="5" type="primary">LOC110977511</name>
</gene>
<sequence length="508" mass="58708">MAEEAVSLPFRIYYNMEVVKLAVDILQIAKKIFDVVEEVQHFKNRSRRLKHRIENLTPAIEKLASSEQAVPENARTPDGLKLFSKSLGQVLQLLIKIRDFIKSLDKWTFINKLLYKDRIGNQFDEYNDQLDCLAQAIHFSLAVENREIMYQFKNDKTDQDKDESDLIGEFQKGKEQILEQVARIAQGQEEVMKELHKIIAQRPALPTVFPTRQLMTTSDEDQRIKAELREIDPEQLESMSVMCTSRFGKIYKATYKQETVAVKSFSVSIDDSVKKVLLREAKNLLYLNSSYIVRLWGVCTRTDRCLLVFEYMEKGNLRDVLDEHGRDWTELPWARRIQMALDGALGLYRMHNSEPRPLMHQDLASDVFLVNASWGVKLSDVGFAETRTTIEKHSKPLRTNRTTLNYISPERLANINLRPTAHTDIYSYGIVMWEIATGSRPYEGYTDQQIEDFVLEKKDKLALPDDCLDGFKALIDQCRSVDPLTRPTSGEIVAKLQELRASLEQTWC</sequence>
<dbReference type="RefSeq" id="XP_022087427.1">
    <property type="nucleotide sequence ID" value="XM_022231735.1"/>
</dbReference>
<dbReference type="Pfam" id="PF22215">
    <property type="entry name" value="MLKL_N"/>
    <property type="match status" value="1"/>
</dbReference>
<dbReference type="PANTHER" id="PTHR44329:SF298">
    <property type="entry name" value="MIXED LINEAGE KINASE DOMAIN-LIKE PROTEIN"/>
    <property type="match status" value="1"/>
</dbReference>
<proteinExistence type="predicted"/>
<dbReference type="InterPro" id="IPR036537">
    <property type="entry name" value="Adaptor_Cbl_N_dom_sf"/>
</dbReference>
<keyword evidence="4" id="KW-1185">Reference proteome</keyword>
<dbReference type="InterPro" id="IPR059179">
    <property type="entry name" value="MLKL-like_MCAfunc"/>
</dbReference>
<dbReference type="Gene3D" id="1.20.930.20">
    <property type="entry name" value="Adaptor protein Cbl, N-terminal domain"/>
    <property type="match status" value="1"/>
</dbReference>
<dbReference type="Gene3D" id="1.10.510.10">
    <property type="entry name" value="Transferase(Phosphotransferase) domain 1"/>
    <property type="match status" value="1"/>
</dbReference>
<dbReference type="SUPFAM" id="SSF56112">
    <property type="entry name" value="Protein kinase-like (PK-like)"/>
    <property type="match status" value="1"/>
</dbReference>
<protein>
    <submittedName>
        <fullName evidence="5">Mixed lineage kinase domain-like protein isoform X1</fullName>
    </submittedName>
</protein>
<dbReference type="InterPro" id="IPR000719">
    <property type="entry name" value="Prot_kinase_dom"/>
</dbReference>
<name>A0A8B7Y4F3_ACAPL</name>
<dbReference type="CDD" id="cd21037">
    <property type="entry name" value="MLKL_NTD"/>
    <property type="match status" value="1"/>
</dbReference>
<accession>A0A8B7Y4F3</accession>
<organism evidence="4 5">
    <name type="scientific">Acanthaster planci</name>
    <name type="common">Crown-of-thorns starfish</name>
    <dbReference type="NCBI Taxonomy" id="133434"/>
    <lineage>
        <taxon>Eukaryota</taxon>
        <taxon>Metazoa</taxon>
        <taxon>Echinodermata</taxon>
        <taxon>Eleutherozoa</taxon>
        <taxon>Asterozoa</taxon>
        <taxon>Asteroidea</taxon>
        <taxon>Valvatacea</taxon>
        <taxon>Valvatida</taxon>
        <taxon>Acanthasteridae</taxon>
        <taxon>Acanthaster</taxon>
    </lineage>
</organism>
<dbReference type="GO" id="GO:0007166">
    <property type="term" value="P:cell surface receptor signaling pathway"/>
    <property type="evidence" value="ECO:0007669"/>
    <property type="project" value="InterPro"/>
</dbReference>
<dbReference type="GO" id="GO:0005524">
    <property type="term" value="F:ATP binding"/>
    <property type="evidence" value="ECO:0007669"/>
    <property type="project" value="UniProtKB-KW"/>
</dbReference>
<dbReference type="AlphaFoldDB" id="A0A8B7Y4F3"/>
<dbReference type="GO" id="GO:0004672">
    <property type="term" value="F:protein kinase activity"/>
    <property type="evidence" value="ECO:0007669"/>
    <property type="project" value="InterPro"/>
</dbReference>
<keyword evidence="2" id="KW-0067">ATP-binding</keyword>
<dbReference type="Proteomes" id="UP000694845">
    <property type="component" value="Unplaced"/>
</dbReference>
<dbReference type="InterPro" id="IPR001245">
    <property type="entry name" value="Ser-Thr/Tyr_kinase_cat_dom"/>
</dbReference>
<reference evidence="5" key="1">
    <citation type="submission" date="2025-08" db="UniProtKB">
        <authorList>
            <consortium name="RefSeq"/>
        </authorList>
    </citation>
    <scope>IDENTIFICATION</scope>
</reference>
<dbReference type="GeneID" id="110977511"/>
<evidence type="ECO:0000313" key="4">
    <source>
        <dbReference type="Proteomes" id="UP000694845"/>
    </source>
</evidence>
<dbReference type="PANTHER" id="PTHR44329">
    <property type="entry name" value="SERINE/THREONINE-PROTEIN KINASE TNNI3K-RELATED"/>
    <property type="match status" value="1"/>
</dbReference>
<dbReference type="InterPro" id="IPR051681">
    <property type="entry name" value="Ser/Thr_Kinases-Pseudokinases"/>
</dbReference>
<dbReference type="InterPro" id="IPR011009">
    <property type="entry name" value="Kinase-like_dom_sf"/>
</dbReference>
<dbReference type="PROSITE" id="PS50011">
    <property type="entry name" value="PROTEIN_KINASE_DOM"/>
    <property type="match status" value="1"/>
</dbReference>
<dbReference type="OrthoDB" id="10261027at2759"/>
<feature type="domain" description="Protein kinase" evidence="3">
    <location>
        <begin position="236"/>
        <end position="499"/>
    </location>
</feature>
<evidence type="ECO:0000313" key="5">
    <source>
        <dbReference type="RefSeq" id="XP_022087427.1"/>
    </source>
</evidence>
<evidence type="ECO:0000259" key="3">
    <source>
        <dbReference type="PROSITE" id="PS50011"/>
    </source>
</evidence>